<protein>
    <submittedName>
        <fullName evidence="2">Uncharacterized protein</fullName>
    </submittedName>
</protein>
<sequence>MRNGAACVEPPLDSALKSATTIVHEYSCQTKSGDHEDLPPTPPPSPPMAAEPITPKKDQNRNAKALNKTLERQSRGRN</sequence>
<proteinExistence type="predicted"/>
<gene>
    <name evidence="2" type="ORF">PCON_07667</name>
</gene>
<dbReference type="EMBL" id="HF935391">
    <property type="protein sequence ID" value="CCX29870.1"/>
    <property type="molecule type" value="Genomic_DNA"/>
</dbReference>
<evidence type="ECO:0000256" key="1">
    <source>
        <dbReference type="SAM" id="MobiDB-lite"/>
    </source>
</evidence>
<keyword evidence="3" id="KW-1185">Reference proteome</keyword>
<feature type="region of interest" description="Disordered" evidence="1">
    <location>
        <begin position="29"/>
        <end position="78"/>
    </location>
</feature>
<accession>U4LKI3</accession>
<dbReference type="Proteomes" id="UP000018144">
    <property type="component" value="Unassembled WGS sequence"/>
</dbReference>
<feature type="compositionally biased region" description="Basic and acidic residues" evidence="1">
    <location>
        <begin position="69"/>
        <end position="78"/>
    </location>
</feature>
<dbReference type="AlphaFoldDB" id="U4LKI3"/>
<name>U4LKI3_PYROM</name>
<feature type="compositionally biased region" description="Pro residues" evidence="1">
    <location>
        <begin position="39"/>
        <end position="49"/>
    </location>
</feature>
<evidence type="ECO:0000313" key="2">
    <source>
        <dbReference type="EMBL" id="CCX29870.1"/>
    </source>
</evidence>
<reference evidence="2 3" key="1">
    <citation type="journal article" date="2013" name="PLoS Genet.">
        <title>The genome and development-dependent transcriptomes of Pyronema confluens: a window into fungal evolution.</title>
        <authorList>
            <person name="Traeger S."/>
            <person name="Altegoer F."/>
            <person name="Freitag M."/>
            <person name="Gabaldon T."/>
            <person name="Kempken F."/>
            <person name="Kumar A."/>
            <person name="Marcet-Houben M."/>
            <person name="Poggeler S."/>
            <person name="Stajich J.E."/>
            <person name="Nowrousian M."/>
        </authorList>
    </citation>
    <scope>NUCLEOTIDE SEQUENCE [LARGE SCALE GENOMIC DNA]</scope>
    <source>
        <strain evidence="3">CBS 100304</strain>
        <tissue evidence="2">Vegetative mycelium</tissue>
    </source>
</reference>
<organism evidence="2 3">
    <name type="scientific">Pyronema omphalodes (strain CBS 100304)</name>
    <name type="common">Pyronema confluens</name>
    <dbReference type="NCBI Taxonomy" id="1076935"/>
    <lineage>
        <taxon>Eukaryota</taxon>
        <taxon>Fungi</taxon>
        <taxon>Dikarya</taxon>
        <taxon>Ascomycota</taxon>
        <taxon>Pezizomycotina</taxon>
        <taxon>Pezizomycetes</taxon>
        <taxon>Pezizales</taxon>
        <taxon>Pyronemataceae</taxon>
        <taxon>Pyronema</taxon>
    </lineage>
</organism>
<evidence type="ECO:0000313" key="3">
    <source>
        <dbReference type="Proteomes" id="UP000018144"/>
    </source>
</evidence>